<dbReference type="RefSeq" id="WP_197440376.1">
    <property type="nucleotide sequence ID" value="NZ_CP036281.1"/>
</dbReference>
<accession>A0A518CTY0</accession>
<feature type="transmembrane region" description="Helical" evidence="1">
    <location>
        <begin position="28"/>
        <end position="50"/>
    </location>
</feature>
<keyword evidence="3" id="KW-1185">Reference proteome</keyword>
<feature type="transmembrane region" description="Helical" evidence="1">
    <location>
        <begin position="62"/>
        <end position="80"/>
    </location>
</feature>
<protein>
    <submittedName>
        <fullName evidence="2">Uncharacterized protein</fullName>
    </submittedName>
</protein>
<organism evidence="2 3">
    <name type="scientific">Polystyrenella longa</name>
    <dbReference type="NCBI Taxonomy" id="2528007"/>
    <lineage>
        <taxon>Bacteria</taxon>
        <taxon>Pseudomonadati</taxon>
        <taxon>Planctomycetota</taxon>
        <taxon>Planctomycetia</taxon>
        <taxon>Planctomycetales</taxon>
        <taxon>Planctomycetaceae</taxon>
        <taxon>Polystyrenella</taxon>
    </lineage>
</organism>
<dbReference type="EMBL" id="CP036281">
    <property type="protein sequence ID" value="QDU82682.1"/>
    <property type="molecule type" value="Genomic_DNA"/>
</dbReference>
<dbReference type="KEGG" id="plon:Pla110_44430"/>
<keyword evidence="1" id="KW-1133">Transmembrane helix</keyword>
<evidence type="ECO:0000256" key="1">
    <source>
        <dbReference type="SAM" id="Phobius"/>
    </source>
</evidence>
<evidence type="ECO:0000313" key="2">
    <source>
        <dbReference type="EMBL" id="QDU82682.1"/>
    </source>
</evidence>
<dbReference type="Proteomes" id="UP000317178">
    <property type="component" value="Chromosome"/>
</dbReference>
<name>A0A518CTY0_9PLAN</name>
<keyword evidence="1" id="KW-0812">Transmembrane</keyword>
<reference evidence="2 3" key="1">
    <citation type="submission" date="2019-02" db="EMBL/GenBank/DDBJ databases">
        <title>Deep-cultivation of Planctomycetes and their phenomic and genomic characterization uncovers novel biology.</title>
        <authorList>
            <person name="Wiegand S."/>
            <person name="Jogler M."/>
            <person name="Boedeker C."/>
            <person name="Pinto D."/>
            <person name="Vollmers J."/>
            <person name="Rivas-Marin E."/>
            <person name="Kohn T."/>
            <person name="Peeters S.H."/>
            <person name="Heuer A."/>
            <person name="Rast P."/>
            <person name="Oberbeckmann S."/>
            <person name="Bunk B."/>
            <person name="Jeske O."/>
            <person name="Meyerdierks A."/>
            <person name="Storesund J.E."/>
            <person name="Kallscheuer N."/>
            <person name="Luecker S."/>
            <person name="Lage O.M."/>
            <person name="Pohl T."/>
            <person name="Merkel B.J."/>
            <person name="Hornburger P."/>
            <person name="Mueller R.-W."/>
            <person name="Bruemmer F."/>
            <person name="Labrenz M."/>
            <person name="Spormann A.M."/>
            <person name="Op den Camp H."/>
            <person name="Overmann J."/>
            <person name="Amann R."/>
            <person name="Jetten M.S.M."/>
            <person name="Mascher T."/>
            <person name="Medema M.H."/>
            <person name="Devos D.P."/>
            <person name="Kaster A.-K."/>
            <person name="Ovreas L."/>
            <person name="Rohde M."/>
            <person name="Galperin M.Y."/>
            <person name="Jogler C."/>
        </authorList>
    </citation>
    <scope>NUCLEOTIDE SEQUENCE [LARGE SCALE GENOMIC DNA]</scope>
    <source>
        <strain evidence="2 3">Pla110</strain>
    </source>
</reference>
<gene>
    <name evidence="2" type="ORF">Pla110_44430</name>
</gene>
<proteinExistence type="predicted"/>
<dbReference type="AlphaFoldDB" id="A0A518CTY0"/>
<keyword evidence="1" id="KW-0472">Membrane</keyword>
<evidence type="ECO:0000313" key="3">
    <source>
        <dbReference type="Proteomes" id="UP000317178"/>
    </source>
</evidence>
<sequence>MTSADYIDDDLFNLEDFKKEEQGLAFSCWKFVNVMVILIGLLTVVVSFFVQIPGIYGFGNEINFVIGVALIMAGQYGNCLQDIRFHCRQETIHRQNRQTILVERKKQKLKEQRQQRRDA</sequence>